<dbReference type="FunFam" id="3.30.460.10:FF:000002">
    <property type="entry name" value="Poly(A) polymerase alpha, putative"/>
    <property type="match status" value="1"/>
</dbReference>
<keyword evidence="9" id="KW-0547">Nucleotide-binding</keyword>
<proteinExistence type="inferred from homology"/>
<dbReference type="GO" id="GO:0005634">
    <property type="term" value="C:nucleus"/>
    <property type="evidence" value="ECO:0007669"/>
    <property type="project" value="UniProtKB-SubCell"/>
</dbReference>
<dbReference type="GO" id="GO:0046872">
    <property type="term" value="F:metal ion binding"/>
    <property type="evidence" value="ECO:0007669"/>
    <property type="project" value="UniProtKB-KW"/>
</dbReference>
<evidence type="ECO:0000256" key="3">
    <source>
        <dbReference type="ARBA" id="ARBA00004123"/>
    </source>
</evidence>
<dbReference type="Gene3D" id="1.10.1410.10">
    <property type="match status" value="1"/>
</dbReference>
<comment type="cofactor">
    <cofactor evidence="1">
        <name>Mn(2+)</name>
        <dbReference type="ChEBI" id="CHEBI:29035"/>
    </cofactor>
</comment>
<dbReference type="Proteomes" id="UP000279271">
    <property type="component" value="Unassembled WGS sequence"/>
</dbReference>
<evidence type="ECO:0000313" key="17">
    <source>
        <dbReference type="Proteomes" id="UP000279271"/>
    </source>
</evidence>
<evidence type="ECO:0000256" key="11">
    <source>
        <dbReference type="ARBA" id="ARBA00022842"/>
    </source>
</evidence>
<dbReference type="GO" id="GO:0003723">
    <property type="term" value="F:RNA binding"/>
    <property type="evidence" value="ECO:0007669"/>
    <property type="project" value="InterPro"/>
</dbReference>
<dbReference type="GO" id="GO:0005524">
    <property type="term" value="F:ATP binding"/>
    <property type="evidence" value="ECO:0007669"/>
    <property type="project" value="UniProtKB-KW"/>
</dbReference>
<dbReference type="CDD" id="cd05402">
    <property type="entry name" value="NT_PAP_TUTase"/>
    <property type="match status" value="1"/>
</dbReference>
<evidence type="ECO:0000256" key="7">
    <source>
        <dbReference type="ARBA" id="ARBA00022679"/>
    </source>
</evidence>
<dbReference type="Gene3D" id="3.30.460.10">
    <property type="entry name" value="Beta Polymerase, domain 2"/>
    <property type="match status" value="1"/>
</dbReference>
<comment type="caution">
    <text evidence="16">The sequence shown here is derived from an EMBL/GenBank/DDBJ whole genome shotgun (WGS) entry which is preliminary data.</text>
</comment>
<evidence type="ECO:0000256" key="4">
    <source>
        <dbReference type="ARBA" id="ARBA00010912"/>
    </source>
</evidence>
<dbReference type="InterPro" id="IPR011068">
    <property type="entry name" value="NuclTrfase_I-like_C"/>
</dbReference>
<comment type="subcellular location">
    <subcellularLocation>
        <location evidence="3">Nucleus</location>
    </subcellularLocation>
</comment>
<evidence type="ECO:0000256" key="1">
    <source>
        <dbReference type="ARBA" id="ARBA00001936"/>
    </source>
</evidence>
<evidence type="ECO:0000256" key="9">
    <source>
        <dbReference type="ARBA" id="ARBA00022741"/>
    </source>
</evidence>
<dbReference type="PANTHER" id="PTHR10682">
    <property type="entry name" value="POLY A POLYMERASE"/>
    <property type="match status" value="1"/>
</dbReference>
<dbReference type="GO" id="GO:0031123">
    <property type="term" value="P:RNA 3'-end processing"/>
    <property type="evidence" value="ECO:0007669"/>
    <property type="project" value="InterPro"/>
</dbReference>
<feature type="domain" description="Poly(A) polymerase central" evidence="14">
    <location>
        <begin position="206"/>
        <end position="343"/>
    </location>
</feature>
<dbReference type="Gene3D" id="3.30.70.590">
    <property type="entry name" value="Poly(A) polymerase predicted RNA binding domain"/>
    <property type="match status" value="1"/>
</dbReference>
<dbReference type="SUPFAM" id="SSF55003">
    <property type="entry name" value="PAP/Archaeal CCA-adding enzyme, C-terminal domain"/>
    <property type="match status" value="1"/>
</dbReference>
<dbReference type="InterPro" id="IPR048840">
    <property type="entry name" value="PolA_pol_NTPase"/>
</dbReference>
<dbReference type="GO" id="GO:0006397">
    <property type="term" value="P:mRNA processing"/>
    <property type="evidence" value="ECO:0007669"/>
    <property type="project" value="UniProtKB-KW"/>
</dbReference>
<evidence type="ECO:0000256" key="5">
    <source>
        <dbReference type="ARBA" id="ARBA00012388"/>
    </source>
</evidence>
<evidence type="ECO:0000256" key="10">
    <source>
        <dbReference type="ARBA" id="ARBA00022840"/>
    </source>
</evidence>
<keyword evidence="8" id="KW-0479">Metal-binding</keyword>
<evidence type="ECO:0000259" key="14">
    <source>
        <dbReference type="Pfam" id="PF04928"/>
    </source>
</evidence>
<evidence type="ECO:0000256" key="2">
    <source>
        <dbReference type="ARBA" id="ARBA00001946"/>
    </source>
</evidence>
<accession>A0A3M7L305</accession>
<organism evidence="16 17">
    <name type="scientific">Auxenochlorella protothecoides</name>
    <name type="common">Green microalga</name>
    <name type="synonym">Chlorella protothecoides</name>
    <dbReference type="NCBI Taxonomy" id="3075"/>
    <lineage>
        <taxon>Eukaryota</taxon>
        <taxon>Viridiplantae</taxon>
        <taxon>Chlorophyta</taxon>
        <taxon>core chlorophytes</taxon>
        <taxon>Trebouxiophyceae</taxon>
        <taxon>Chlorellales</taxon>
        <taxon>Chlorellaceae</taxon>
        <taxon>Auxenochlorella</taxon>
    </lineage>
</organism>
<evidence type="ECO:0000259" key="15">
    <source>
        <dbReference type="Pfam" id="PF20750"/>
    </source>
</evidence>
<protein>
    <recommendedName>
        <fullName evidence="5">polynucleotide adenylyltransferase</fullName>
        <ecNumber evidence="5">2.7.7.19</ecNumber>
    </recommendedName>
</protein>
<comment type="cofactor">
    <cofactor evidence="2">
        <name>Mg(2+)</name>
        <dbReference type="ChEBI" id="CHEBI:18420"/>
    </cofactor>
</comment>
<evidence type="ECO:0000256" key="8">
    <source>
        <dbReference type="ARBA" id="ARBA00022723"/>
    </source>
</evidence>
<evidence type="ECO:0000256" key="13">
    <source>
        <dbReference type="SAM" id="MobiDB-lite"/>
    </source>
</evidence>
<evidence type="ECO:0000256" key="12">
    <source>
        <dbReference type="ARBA" id="ARBA00023242"/>
    </source>
</evidence>
<feature type="compositionally biased region" description="Low complexity" evidence="13">
    <location>
        <begin position="506"/>
        <end position="525"/>
    </location>
</feature>
<dbReference type="AlphaFoldDB" id="A0A3M7L305"/>
<name>A0A3M7L305_AUXPR</name>
<dbReference type="Pfam" id="PF04928">
    <property type="entry name" value="PAP_central"/>
    <property type="match status" value="1"/>
</dbReference>
<dbReference type="InterPro" id="IPR007012">
    <property type="entry name" value="PolA_pol_cen_dom"/>
</dbReference>
<dbReference type="InterPro" id="IPR043519">
    <property type="entry name" value="NT_sf"/>
</dbReference>
<evidence type="ECO:0000313" key="16">
    <source>
        <dbReference type="EMBL" id="RMZ57078.1"/>
    </source>
</evidence>
<feature type="region of interest" description="Disordered" evidence="13">
    <location>
        <begin position="503"/>
        <end position="617"/>
    </location>
</feature>
<gene>
    <name evidence="16" type="ORF">APUTEX25_002310</name>
</gene>
<dbReference type="GO" id="GO:1990817">
    <property type="term" value="F:poly(A) RNA polymerase activity"/>
    <property type="evidence" value="ECO:0007669"/>
    <property type="project" value="UniProtKB-EC"/>
</dbReference>
<keyword evidence="12" id="KW-0539">Nucleus</keyword>
<dbReference type="SUPFAM" id="SSF81301">
    <property type="entry name" value="Nucleotidyltransferase"/>
    <property type="match status" value="1"/>
</dbReference>
<keyword evidence="6" id="KW-0507">mRNA processing</keyword>
<evidence type="ECO:0000256" key="6">
    <source>
        <dbReference type="ARBA" id="ARBA00022664"/>
    </source>
</evidence>
<dbReference type="Pfam" id="PF20750">
    <property type="entry name" value="PAP_NTPase"/>
    <property type="match status" value="1"/>
</dbReference>
<sequence>MGPASFIEPISTAAPSRADLKHSEDLEQYLRAQNLYESREEAELREEVLGALDTLVKEWIKGVAAHHGQPVEDATAVIYTFGSYRLGVHGPGADIDTLCVGPSYATRESDFFGPAPHSLQTLLASAPGLAALRAVPAAYVPVLEFRLRGVAVDLLYASLAVPALRAGLDVSGSAVLRHCDDASVRSLNGCRVTDTVLREVPDPAAFRAALRLLKLWAARRGVYSNVTGYLGGVNWAILVAYVCRLYPRAAPSTVVSRFFKVLSGWKWPTPILLRPIERDVSLGMPVWDPRENPRDRSHLMPIITPAYPAMNSSYNVSECTLGAMVDEFARGDAVCDEILAGGAGGVTDWARLNEPFPFFTAFKHYLQARPRGSAVVWVDIVAASEADFEAWEGWVTSRLRLLIRSAGSIVEVRPWPKPLRPPADPLACSYFLGLSKKRAVALTGAYAPHAPAPAARVDLTQPVNDFAHRVKDWAERRPGMELAVRHVLQKQLPDWVRAAGPGGASGLAAGQGAEEAMQDAEGAMQGASAAPTPANSRTAVDASKGCPAQAASGAGEELESRPAHAPAPQNGEGLPPMAPPRRAPDGSVRVPEPAPKRSRTEETGGSAPSNAPRRAASDLSVVDLGAAAGKADNVCSTTEASSMDVASMQTLGDAADAEAAKAEAGLRGVGELAEWAVLDSEGATGKPTPPRPGVTVR</sequence>
<dbReference type="EMBL" id="QOKY01000130">
    <property type="protein sequence ID" value="RMZ57078.1"/>
    <property type="molecule type" value="Genomic_DNA"/>
</dbReference>
<keyword evidence="7" id="KW-0808">Transferase</keyword>
<dbReference type="PANTHER" id="PTHR10682:SF10">
    <property type="entry name" value="POLYNUCLEOTIDE ADENYLYLTRANSFERASE"/>
    <property type="match status" value="1"/>
</dbReference>
<dbReference type="SUPFAM" id="SSF81631">
    <property type="entry name" value="PAP/OAS1 substrate-binding domain"/>
    <property type="match status" value="1"/>
</dbReference>
<reference evidence="17" key="1">
    <citation type="journal article" date="2018" name="Algal Res.">
        <title>Characterization of plant carbon substrate utilization by Auxenochlorella protothecoides.</title>
        <authorList>
            <person name="Vogler B.W."/>
            <person name="Starkenburg S.R."/>
            <person name="Sudasinghe N."/>
            <person name="Schambach J.Y."/>
            <person name="Rollin J.A."/>
            <person name="Pattathil S."/>
            <person name="Barry A.N."/>
        </authorList>
    </citation>
    <scope>NUCLEOTIDE SEQUENCE [LARGE SCALE GENOMIC DNA]</scope>
    <source>
        <strain evidence="17">UTEX 25</strain>
    </source>
</reference>
<comment type="similarity">
    <text evidence="4">Belongs to the poly(A) polymerase family.</text>
</comment>
<dbReference type="FunFam" id="1.10.1410.10:FF:000001">
    <property type="entry name" value="Putative poly(A) polymerase gamma"/>
    <property type="match status" value="1"/>
</dbReference>
<dbReference type="EC" id="2.7.7.19" evidence="5"/>
<keyword evidence="10" id="KW-0067">ATP-binding</keyword>
<keyword evidence="11" id="KW-0460">Magnesium</keyword>
<feature type="domain" description="Poly(A) polymerase nucleotidyltransferase" evidence="15">
    <location>
        <begin position="8"/>
        <end position="200"/>
    </location>
</feature>